<evidence type="ECO:0000313" key="2">
    <source>
        <dbReference type="EMBL" id="JAQ18764.1"/>
    </source>
</evidence>
<gene>
    <name evidence="2" type="ORF">c3634_g1_i1</name>
</gene>
<proteinExistence type="predicted"/>
<feature type="region of interest" description="Disordered" evidence="1">
    <location>
        <begin position="1"/>
        <end position="28"/>
    </location>
</feature>
<evidence type="ECO:0000256" key="1">
    <source>
        <dbReference type="SAM" id="MobiDB-lite"/>
    </source>
</evidence>
<dbReference type="AlphaFoldDB" id="A0A146MGF6"/>
<protein>
    <submittedName>
        <fullName evidence="2">Uncharacterized protein</fullName>
    </submittedName>
</protein>
<sequence>MMANSSVFQSTSPRIDENRSRSNKRVGR</sequence>
<reference evidence="2" key="1">
    <citation type="journal article" date="2015" name="PLoS Negl. Trop. Dis.">
        <title>Schistosoma mansoni Egg, Adult Male and Female Comparative Gene Expression Analysis and Identification of Novel Genes by RNA-Seq.</title>
        <authorList>
            <person name="Anderson L."/>
            <person name="Amaral M.S."/>
            <person name="Beckedorff F."/>
            <person name="Silva L.F."/>
            <person name="Dazzani B."/>
            <person name="Oliveira K.C."/>
            <person name="Almeida G.T."/>
            <person name="Gomes M.R."/>
            <person name="Pires D.S."/>
            <person name="Setubal J.C."/>
            <person name="DeMarco R."/>
            <person name="Verjovski-Almeida S."/>
        </authorList>
    </citation>
    <scope>NUCLEOTIDE SEQUENCE</scope>
    <source>
        <strain evidence="2">BH</strain>
    </source>
</reference>
<feature type="compositionally biased region" description="Polar residues" evidence="1">
    <location>
        <begin position="1"/>
        <end position="13"/>
    </location>
</feature>
<organism evidence="2">
    <name type="scientific">Schistosoma mansoni</name>
    <name type="common">Blood fluke</name>
    <dbReference type="NCBI Taxonomy" id="6183"/>
    <lineage>
        <taxon>Eukaryota</taxon>
        <taxon>Metazoa</taxon>
        <taxon>Spiralia</taxon>
        <taxon>Lophotrochozoa</taxon>
        <taxon>Platyhelminthes</taxon>
        <taxon>Trematoda</taxon>
        <taxon>Digenea</taxon>
        <taxon>Strigeidida</taxon>
        <taxon>Schistosomatoidea</taxon>
        <taxon>Schistosomatidae</taxon>
        <taxon>Schistosoma</taxon>
    </lineage>
</organism>
<name>A0A146MGF6_SCHMA</name>
<accession>A0A146MGF6</accession>
<dbReference type="EMBL" id="GDQY01000037">
    <property type="protein sequence ID" value="JAQ18764.1"/>
    <property type="molecule type" value="Transcribed_RNA"/>
</dbReference>